<dbReference type="GeneID" id="93701928"/>
<dbReference type="InterPro" id="IPR052708">
    <property type="entry name" value="PxpC"/>
</dbReference>
<gene>
    <name evidence="1" type="ORF">BEH_14210</name>
</gene>
<organism evidence="1 2">
    <name type="scientific">Priestia filamentosa</name>
    <dbReference type="NCBI Taxonomy" id="1402861"/>
    <lineage>
        <taxon>Bacteria</taxon>
        <taxon>Bacillati</taxon>
        <taxon>Bacillota</taxon>
        <taxon>Bacilli</taxon>
        <taxon>Bacillales</taxon>
        <taxon>Bacillaceae</taxon>
        <taxon>Priestia</taxon>
    </lineage>
</organism>
<dbReference type="SUPFAM" id="SSF50891">
    <property type="entry name" value="Cyclophilin-like"/>
    <property type="match status" value="1"/>
</dbReference>
<dbReference type="PANTHER" id="PTHR43309">
    <property type="entry name" value="5-OXOPROLINASE SUBUNIT C"/>
    <property type="match status" value="1"/>
</dbReference>
<reference evidence="1 2" key="1">
    <citation type="journal article" date="2015" name="PLoS ONE">
        <title>Genome Sequence of Bacillus endophyticus and Analysis of Its Companion Mechanism in the Ketogulonigenium vulgare-Bacillus Strain Consortium.</title>
        <authorList>
            <person name="Jia N."/>
            <person name="Du J."/>
            <person name="Ding M.Z."/>
            <person name="Gao F."/>
            <person name="Yuan Y.J."/>
        </authorList>
    </citation>
    <scope>NUCLEOTIDE SEQUENCE [LARGE SCALE GENOMIC DNA]</scope>
    <source>
        <strain evidence="1 2">Hbe603</strain>
    </source>
</reference>
<dbReference type="InterPro" id="IPR003778">
    <property type="entry name" value="CT_A_B"/>
</dbReference>
<dbReference type="InterPro" id="IPR029000">
    <property type="entry name" value="Cyclophilin-like_dom_sf"/>
</dbReference>
<proteinExistence type="predicted"/>
<dbReference type="Pfam" id="PF02626">
    <property type="entry name" value="CT_A_B"/>
    <property type="match status" value="1"/>
</dbReference>
<dbReference type="KEGG" id="beo:BEH_14210"/>
<sequence length="333" mass="36860">MSLRVIKQGLLTTVQDLGRRGFQKYGVIVSGAMDFYSLRIANLLVGNDENEAGLEITLMGPLLQVEKDCVLAITGGDLSPTVNDEAIPMWKPIFVEKGSTIKFGQCKRGCRAYLTVKGGFKLEQVLESKSTYLRGEIGGFKGRALKEGDELHFAHGLNGIPSFLAQNIVEGVVTSQWSVHYEKFVSLANNDSIRVVHGSQFDFFSPKSQQEFTENPFKVSTQSDRMGYRMEGPSLQLKEEKELLSEAVSQGSIQVPPDGNPIILLADRQTTGGYPKIAQVITTDLPLIAQKKPGESVTFTYVSLKEAEELYLEKEQELYKLKMGILLASKKLE</sequence>
<dbReference type="PANTHER" id="PTHR43309:SF5">
    <property type="entry name" value="5-OXOPROLINASE SUBUNIT C"/>
    <property type="match status" value="1"/>
</dbReference>
<dbReference type="OrthoDB" id="9782422at2"/>
<dbReference type="EMBL" id="CP011974">
    <property type="protein sequence ID" value="AKO93130.1"/>
    <property type="molecule type" value="Genomic_DNA"/>
</dbReference>
<evidence type="ECO:0000313" key="2">
    <source>
        <dbReference type="Proteomes" id="UP000036202"/>
    </source>
</evidence>
<reference evidence="2" key="2">
    <citation type="submission" date="2015-06" db="EMBL/GenBank/DDBJ databases">
        <title>Genome Sequence of Bacillus endophyticus and Analysis of its Companion Mechanism in the Ketogulonigenium vulgare-Bacillus strain Consortium.</title>
        <authorList>
            <person name="Jia N."/>
            <person name="Du J."/>
            <person name="Ding M.-Z."/>
            <person name="Gao F."/>
            <person name="Yuan Y.-J."/>
        </authorList>
    </citation>
    <scope>NUCLEOTIDE SEQUENCE [LARGE SCALE GENOMIC DNA]</scope>
    <source>
        <strain evidence="2">Hbe603</strain>
    </source>
</reference>
<dbReference type="PATRIC" id="fig|135735.6.peg.3008"/>
<evidence type="ECO:0000313" key="1">
    <source>
        <dbReference type="EMBL" id="AKO93130.1"/>
    </source>
</evidence>
<dbReference type="NCBIfam" id="TIGR00724">
    <property type="entry name" value="urea_amlyse_rel"/>
    <property type="match status" value="1"/>
</dbReference>
<protein>
    <submittedName>
        <fullName evidence="1">KipI antagonist</fullName>
    </submittedName>
</protein>
<dbReference type="Gene3D" id="2.40.100.10">
    <property type="entry name" value="Cyclophilin-like"/>
    <property type="match status" value="1"/>
</dbReference>
<dbReference type="Proteomes" id="UP000036202">
    <property type="component" value="Chromosome"/>
</dbReference>
<keyword evidence="2" id="KW-1185">Reference proteome</keyword>
<dbReference type="SMART" id="SM00797">
    <property type="entry name" value="AHS2"/>
    <property type="match status" value="1"/>
</dbReference>
<name>A0A1X7ELI3_9BACI</name>
<accession>A0A1X7ELI3</accession>
<accession>A0A0H4KHQ7</accession>
<dbReference type="RefSeq" id="WP_046217578.1">
    <property type="nucleotide sequence ID" value="NZ_CP011974.1"/>
</dbReference>
<dbReference type="AlphaFoldDB" id="A0A1X7ELI3"/>